<dbReference type="AlphaFoldDB" id="A0A8H7A0P3"/>
<evidence type="ECO:0000259" key="7">
    <source>
        <dbReference type="PROSITE" id="PS00623"/>
    </source>
</evidence>
<dbReference type="OrthoDB" id="269227at2759"/>
<organism evidence="9 10">
    <name type="scientific">Pleurotus ostreatus</name>
    <name type="common">Oyster mushroom</name>
    <name type="synonym">White-rot fungus</name>
    <dbReference type="NCBI Taxonomy" id="5322"/>
    <lineage>
        <taxon>Eukaryota</taxon>
        <taxon>Fungi</taxon>
        <taxon>Dikarya</taxon>
        <taxon>Basidiomycota</taxon>
        <taxon>Agaricomycotina</taxon>
        <taxon>Agaricomycetes</taxon>
        <taxon>Agaricomycetidae</taxon>
        <taxon>Agaricales</taxon>
        <taxon>Pleurotineae</taxon>
        <taxon>Pleurotaceae</taxon>
        <taxon>Pleurotus</taxon>
    </lineage>
</organism>
<evidence type="ECO:0000313" key="10">
    <source>
        <dbReference type="Proteomes" id="UP000623687"/>
    </source>
</evidence>
<dbReference type="SUPFAM" id="SSF54373">
    <property type="entry name" value="FAD-linked reductases, C-terminal domain"/>
    <property type="match status" value="1"/>
</dbReference>
<dbReference type="VEuPathDB" id="FungiDB:PC9H_000195"/>
<evidence type="ECO:0000256" key="5">
    <source>
        <dbReference type="RuleBase" id="RU003968"/>
    </source>
</evidence>
<feature type="compositionally biased region" description="Low complexity" evidence="6">
    <location>
        <begin position="680"/>
        <end position="689"/>
    </location>
</feature>
<dbReference type="SUPFAM" id="SSF51905">
    <property type="entry name" value="FAD/NAD(P)-binding domain"/>
    <property type="match status" value="2"/>
</dbReference>
<dbReference type="InterPro" id="IPR007867">
    <property type="entry name" value="GMC_OxRtase_C"/>
</dbReference>
<feature type="region of interest" description="Disordered" evidence="6">
    <location>
        <begin position="413"/>
        <end position="440"/>
    </location>
</feature>
<dbReference type="EMBL" id="JACETU010000001">
    <property type="protein sequence ID" value="KAF7439858.1"/>
    <property type="molecule type" value="Genomic_DNA"/>
</dbReference>
<comment type="caution">
    <text evidence="9">The sequence shown here is derived from an EMBL/GenBank/DDBJ whole genome shotgun (WGS) entry which is preliminary data.</text>
</comment>
<dbReference type="Pfam" id="PF05199">
    <property type="entry name" value="GMC_oxred_C"/>
    <property type="match status" value="1"/>
</dbReference>
<feature type="region of interest" description="Disordered" evidence="6">
    <location>
        <begin position="596"/>
        <end position="627"/>
    </location>
</feature>
<feature type="compositionally biased region" description="Pro residues" evidence="6">
    <location>
        <begin position="598"/>
        <end position="624"/>
    </location>
</feature>
<dbReference type="Proteomes" id="UP000623687">
    <property type="component" value="Unassembled WGS sequence"/>
</dbReference>
<proteinExistence type="inferred from homology"/>
<accession>A0A8H7A0P3</accession>
<evidence type="ECO:0000259" key="8">
    <source>
        <dbReference type="PROSITE" id="PS00624"/>
    </source>
</evidence>
<dbReference type="Pfam" id="PF00732">
    <property type="entry name" value="GMC_oxred_N"/>
    <property type="match status" value="2"/>
</dbReference>
<comment type="similarity">
    <text evidence="2 5">Belongs to the GMC oxidoreductase family.</text>
</comment>
<dbReference type="PANTHER" id="PTHR11552">
    <property type="entry name" value="GLUCOSE-METHANOL-CHOLINE GMC OXIDOREDUCTASE"/>
    <property type="match status" value="1"/>
</dbReference>
<feature type="region of interest" description="Disordered" evidence="6">
    <location>
        <begin position="677"/>
        <end position="699"/>
    </location>
</feature>
<dbReference type="PANTHER" id="PTHR11552:SF147">
    <property type="entry name" value="CHOLINE DEHYDROGENASE, MITOCHONDRIAL"/>
    <property type="match status" value="1"/>
</dbReference>
<dbReference type="InterPro" id="IPR012132">
    <property type="entry name" value="GMC_OxRdtase"/>
</dbReference>
<comment type="cofactor">
    <cofactor evidence="1">
        <name>FAD</name>
        <dbReference type="ChEBI" id="CHEBI:57692"/>
    </cofactor>
</comment>
<feature type="compositionally biased region" description="Basic and acidic residues" evidence="6">
    <location>
        <begin position="137"/>
        <end position="178"/>
    </location>
</feature>
<feature type="compositionally biased region" description="Pro residues" evidence="6">
    <location>
        <begin position="256"/>
        <end position="286"/>
    </location>
</feature>
<sequence length="831" mass="88410">MPQPYIHSFAHIPTVRSTFPPGTSSDSHTRQSGGGHGHGHGDVDGGVDVVGHGGNDGDDGHGALPQEFDFIVVGGGPSGCALATRLYARTQGRASVLLVEAGMHPAESPELNNCVPRILQTRALHRSAFDYAYPTHHEHEREHEDDHEREHGHEHGHEHERHHEHGNTEDTEDNKDGEGGAAQGTEHGANPNPKPKPKQLVLNSGKVLGGSTCINFGIWTKGAKADYDLWAALVGCDEFSWAGMGACFDRAVSPSLPNPTPPHPTPTNPPTPTPTHPAPAPTPTPPIKTRRISQSPRLHRWSGVARRALEERGFRVLDSAVDRVYGVDDGVNGGLGVNGVNGGLGELGGSDTGARVGGGVGGEGGGREGVADVFGELTECVDAAQARSTALGYFEAIVDPLLLPQTREADTASASASSPLIPAGAIPAPATPATPTTPTRARAKFEVWTSLRVERVVFEDDVDGEEGKKKKAVGVQTRFGVVRARREVILCAGAIQSPYILLQSGIGPAPHLAARGVPLVRDSPGVGRNLWEHPFVDVRAKLRPAHRKDTVETFASLVTSAPHLHQWATERSGLMSGLPYEWLAYSNMHAELSSLFTPPHPSSRPSPPPLQPSAPPSTLIPPTPTDTHVLLRSNAPHIEHLIHYGHGLAPAPDATASSYIAVSTVLLVPRSRGYVEIPPTSTSTSTLTLRGAEGPAAETPQKPRIVVNQLKDPVDRCVLRAAVRRAYAILGAPAWRAYLEEVGEKGDAELDEVVRQRVTTLWHYGGTCAMKTSTAVLGDGVVDTRFRVEGVEGLRVADTSVIPFPVAGHTQAVAYAIGEKMAELLAREYAF</sequence>
<feature type="region of interest" description="Disordered" evidence="6">
    <location>
        <begin position="10"/>
        <end position="62"/>
    </location>
</feature>
<feature type="domain" description="Glucose-methanol-choline oxidoreductase N-terminal" evidence="8">
    <location>
        <begin position="493"/>
        <end position="507"/>
    </location>
</feature>
<feature type="compositionally biased region" description="Polar residues" evidence="6">
    <location>
        <begin position="15"/>
        <end position="26"/>
    </location>
</feature>
<keyword evidence="10" id="KW-1185">Reference proteome</keyword>
<name>A0A8H7A0P3_PLEOS</name>
<evidence type="ECO:0000256" key="6">
    <source>
        <dbReference type="SAM" id="MobiDB-lite"/>
    </source>
</evidence>
<dbReference type="InterPro" id="IPR036188">
    <property type="entry name" value="FAD/NAD-bd_sf"/>
</dbReference>
<dbReference type="GO" id="GO:0016614">
    <property type="term" value="F:oxidoreductase activity, acting on CH-OH group of donors"/>
    <property type="evidence" value="ECO:0007669"/>
    <property type="project" value="InterPro"/>
</dbReference>
<evidence type="ECO:0000256" key="3">
    <source>
        <dbReference type="ARBA" id="ARBA00022630"/>
    </source>
</evidence>
<feature type="region of interest" description="Disordered" evidence="6">
    <location>
        <begin position="256"/>
        <end position="299"/>
    </location>
</feature>
<evidence type="ECO:0000256" key="2">
    <source>
        <dbReference type="ARBA" id="ARBA00010790"/>
    </source>
</evidence>
<dbReference type="GeneID" id="59370036"/>
<dbReference type="PROSITE" id="PS00624">
    <property type="entry name" value="GMC_OXRED_2"/>
    <property type="match status" value="1"/>
</dbReference>
<evidence type="ECO:0000256" key="4">
    <source>
        <dbReference type="ARBA" id="ARBA00022827"/>
    </source>
</evidence>
<gene>
    <name evidence="9" type="ORF">PC9H_000195</name>
</gene>
<dbReference type="RefSeq" id="XP_036635702.1">
    <property type="nucleotide sequence ID" value="XM_036769857.1"/>
</dbReference>
<evidence type="ECO:0000256" key="1">
    <source>
        <dbReference type="ARBA" id="ARBA00001974"/>
    </source>
</evidence>
<dbReference type="Gene3D" id="3.50.50.60">
    <property type="entry name" value="FAD/NAD(P)-binding domain"/>
    <property type="match status" value="3"/>
</dbReference>
<evidence type="ECO:0000313" key="9">
    <source>
        <dbReference type="EMBL" id="KAF7439858.1"/>
    </source>
</evidence>
<keyword evidence="3 5" id="KW-0285">Flavoprotein</keyword>
<dbReference type="GO" id="GO:0050660">
    <property type="term" value="F:flavin adenine dinucleotide binding"/>
    <property type="evidence" value="ECO:0007669"/>
    <property type="project" value="InterPro"/>
</dbReference>
<dbReference type="PROSITE" id="PS00623">
    <property type="entry name" value="GMC_OXRED_1"/>
    <property type="match status" value="1"/>
</dbReference>
<dbReference type="Gene3D" id="3.30.560.10">
    <property type="entry name" value="Glucose Oxidase, domain 3"/>
    <property type="match status" value="2"/>
</dbReference>
<feature type="region of interest" description="Disordered" evidence="6">
    <location>
        <begin position="137"/>
        <end position="202"/>
    </location>
</feature>
<feature type="domain" description="Glucose-methanol-choline oxidoreductase N-terminal" evidence="7">
    <location>
        <begin position="205"/>
        <end position="228"/>
    </location>
</feature>
<protein>
    <recommendedName>
        <fullName evidence="7 8">Glucose-methanol-choline oxidoreductase N-terminal domain-containing protein</fullName>
    </recommendedName>
</protein>
<reference evidence="9" key="1">
    <citation type="submission" date="2019-07" db="EMBL/GenBank/DDBJ databases">
        <authorList>
            <person name="Palmer J.M."/>
        </authorList>
    </citation>
    <scope>NUCLEOTIDE SEQUENCE</scope>
    <source>
        <strain evidence="9">PC9</strain>
    </source>
</reference>
<keyword evidence="4 5" id="KW-0274">FAD</keyword>
<dbReference type="InterPro" id="IPR000172">
    <property type="entry name" value="GMC_OxRdtase_N"/>
</dbReference>